<feature type="region of interest" description="Disordered" evidence="1">
    <location>
        <begin position="175"/>
        <end position="265"/>
    </location>
</feature>
<gene>
    <name evidence="3" type="ORF">THAOC_02630</name>
</gene>
<feature type="compositionally biased region" description="Basic and acidic residues" evidence="1">
    <location>
        <begin position="1"/>
        <end position="10"/>
    </location>
</feature>
<dbReference type="Pfam" id="PF00566">
    <property type="entry name" value="RabGAP-TBC"/>
    <property type="match status" value="1"/>
</dbReference>
<feature type="region of interest" description="Disordered" evidence="1">
    <location>
        <begin position="82"/>
        <end position="119"/>
    </location>
</feature>
<keyword evidence="4" id="KW-1185">Reference proteome</keyword>
<feature type="region of interest" description="Disordered" evidence="1">
    <location>
        <begin position="423"/>
        <end position="461"/>
    </location>
</feature>
<dbReference type="OrthoDB" id="294251at2759"/>
<feature type="compositionally biased region" description="Polar residues" evidence="1">
    <location>
        <begin position="12"/>
        <end position="29"/>
    </location>
</feature>
<dbReference type="Gene3D" id="1.10.8.270">
    <property type="entry name" value="putative rabgap domain of human tbc1 domain family member 14 like domains"/>
    <property type="match status" value="1"/>
</dbReference>
<dbReference type="SUPFAM" id="SSF47923">
    <property type="entry name" value="Ypt/Rab-GAP domain of gyp1p"/>
    <property type="match status" value="2"/>
</dbReference>
<name>K0TEX3_THAOC</name>
<comment type="caution">
    <text evidence="3">The sequence shown here is derived from an EMBL/GenBank/DDBJ whole genome shotgun (WGS) entry which is preliminary data.</text>
</comment>
<feature type="compositionally biased region" description="Basic residues" evidence="1">
    <location>
        <begin position="378"/>
        <end position="391"/>
    </location>
</feature>
<proteinExistence type="predicted"/>
<feature type="region of interest" description="Disordered" evidence="1">
    <location>
        <begin position="1010"/>
        <end position="1054"/>
    </location>
</feature>
<dbReference type="InterPro" id="IPR035969">
    <property type="entry name" value="Rab-GAP_TBC_sf"/>
</dbReference>
<dbReference type="InterPro" id="IPR000195">
    <property type="entry name" value="Rab-GAP-TBC_dom"/>
</dbReference>
<dbReference type="PANTHER" id="PTHR47219">
    <property type="entry name" value="RAB GTPASE-ACTIVATING PROTEIN 1-LIKE"/>
    <property type="match status" value="1"/>
</dbReference>
<dbReference type="Proteomes" id="UP000266841">
    <property type="component" value="Unassembled WGS sequence"/>
</dbReference>
<feature type="region of interest" description="Disordered" evidence="1">
    <location>
        <begin position="1"/>
        <end position="31"/>
    </location>
</feature>
<dbReference type="eggNOG" id="KOG4436">
    <property type="taxonomic scope" value="Eukaryota"/>
</dbReference>
<feature type="domain" description="Rab-GAP TBC" evidence="2">
    <location>
        <begin position="888"/>
        <end position="1269"/>
    </location>
</feature>
<sequence length="1346" mass="149304">MPNAFHEDPKTPQASVNSNQSPPSATQKILASPRKVEMELVVGFENQDLEDILSPLLSKGSIPEVANEDDVDMLFPSEACDVSDSLADLKPPPPQPPDDSINDAAWDPNASEVVNDALKESMDRHRMNFAAADSQALLHLEAITSEYGACNDEVAASATLMSQRDRLALYNSREGFGVGDESSVDESGSTKSEGEASDASVVYEEIGNLQSDLEDEEDRENGTENELNRKQFSHFAMVGYEEDSRSDPSDNPEVPSFQPHLDGSRVRWKCNPDAISDVDDESALLSTKSGTTGVESSVVGLNFVESSSKVGSTSTNGATDELRGLPQRKSAQMLKIPPPPPEKLLKWEESKGVLYQLDSFPQPPEVELDPECSPTPHYKIHVPKSPRKKHSGSLTDELDLPSHKRMAEKIVFASSKAAKKFDQEYHEHSHGRQASHSSVDRMFCSDEGLPSADASPSTQEASPIAANGELLRGAFSPWKIPEEESSLASSSRLLYDGDVYASAAAKAVRAMAADQSIAREDALNESFEISLGSDPATEGKLADVLQWLFEDVLLQGSTIATAFSAFDIKTSTTVQADRLRAIANDFESFNVICKYVATNVTKHHLKCDKSFASEGDLSMDDSSISSFDSSQVTDSTLSAAKESSFSDKAASRIFKGKTRRVEAFQIPTNESSAKPNGVVMAANFVGFIQQISLITDEPSPFGTSNKFLDSIVQELTSKNVGRERKSMQELIFPDEAMVISIFLFLRRVCRDDVDDSRLYLTSINEDTGDNIQDENAPRQSPSIVISASLSDKDKSTTTVRRANKIKTLSLKRRTENLFTTNLNFVVPKQSPSPFETATWNDPTIVKYILSFLGNPVSVCFMKRLNVFCNRVVTENQHVLMRDAVRLGGLSKFLRPSFWLWVTERCKPLDSIPPVPSPRGLESSSYPQVSPSASRCFVKLKNKGGEGKWQHIIERDVVRSFGNMPPHKTGAKYKQDSIVKALVSFGRNDMILRSNKGYQTTMDKLPENAEAKHFRHSSRLDHNDDLSNGSSETPTGTVSDWGGISPVGSMVSEDPSEDVKSLRVISYEDGILDERPPLKLNASQHTAKSELSDPVLSGNALTSDMKVDLQNKLRSILHALAARHEGVGYCQGMDYIVAHLLRVLQDTILLRAVKRMPDNLSNDQLRSRMDDLNTHTVVVEEVVFGVMDTLFSSYSLQHMYWPELRCLKTCCRVFEELIKLKLPVLADHMEHHDLNVGLFALGWFQTLFLYLPSMPSTTVCHMWDIWLIERSFKIFFRVGTAILFLSQPTLLNHDLEGMMTYLNTFPDATLLRRDILIPCALQIKITNRMLVEIEMEIVHEAEQARYE</sequence>
<evidence type="ECO:0000313" key="4">
    <source>
        <dbReference type="Proteomes" id="UP000266841"/>
    </source>
</evidence>
<feature type="compositionally biased region" description="Basic and acidic residues" evidence="1">
    <location>
        <begin position="220"/>
        <end position="229"/>
    </location>
</feature>
<reference evidence="3 4" key="1">
    <citation type="journal article" date="2012" name="Genome Biol.">
        <title>Genome and low-iron response of an oceanic diatom adapted to chronic iron limitation.</title>
        <authorList>
            <person name="Lommer M."/>
            <person name="Specht M."/>
            <person name="Roy A.S."/>
            <person name="Kraemer L."/>
            <person name="Andreson R."/>
            <person name="Gutowska M.A."/>
            <person name="Wolf J."/>
            <person name="Bergner S.V."/>
            <person name="Schilhabel M.B."/>
            <person name="Klostermeier U.C."/>
            <person name="Beiko R.G."/>
            <person name="Rosenstiel P."/>
            <person name="Hippler M."/>
            <person name="Laroche J."/>
        </authorList>
    </citation>
    <scope>NUCLEOTIDE SEQUENCE [LARGE SCALE GENOMIC DNA]</scope>
    <source>
        <strain evidence="3 4">CCMP1005</strain>
    </source>
</reference>
<dbReference type="GO" id="GO:0005096">
    <property type="term" value="F:GTPase activator activity"/>
    <property type="evidence" value="ECO:0007669"/>
    <property type="project" value="TreeGrafter"/>
</dbReference>
<dbReference type="SMART" id="SM00164">
    <property type="entry name" value="TBC"/>
    <property type="match status" value="1"/>
</dbReference>
<feature type="region of interest" description="Disordered" evidence="1">
    <location>
        <begin position="365"/>
        <end position="397"/>
    </location>
</feature>
<feature type="compositionally biased region" description="Polar residues" evidence="1">
    <location>
        <begin position="1025"/>
        <end position="1037"/>
    </location>
</feature>
<evidence type="ECO:0000313" key="3">
    <source>
        <dbReference type="EMBL" id="EJK75639.1"/>
    </source>
</evidence>
<dbReference type="PANTHER" id="PTHR47219:SF9">
    <property type="entry name" value="GTPASE ACTIVATING PROTEIN AND CENTROSOME-ASSOCIATED, ISOFORM B"/>
    <property type="match status" value="1"/>
</dbReference>
<dbReference type="Gene3D" id="1.10.472.80">
    <property type="entry name" value="Ypt/Rab-GAP domain of gyp1p, domain 3"/>
    <property type="match status" value="1"/>
</dbReference>
<dbReference type="InterPro" id="IPR050302">
    <property type="entry name" value="Rab_GAP_TBC_domain"/>
</dbReference>
<dbReference type="EMBL" id="AGNL01002819">
    <property type="protein sequence ID" value="EJK75639.1"/>
    <property type="molecule type" value="Genomic_DNA"/>
</dbReference>
<protein>
    <recommendedName>
        <fullName evidence="2">Rab-GAP TBC domain-containing protein</fullName>
    </recommendedName>
</protein>
<organism evidence="3 4">
    <name type="scientific">Thalassiosira oceanica</name>
    <name type="common">Marine diatom</name>
    <dbReference type="NCBI Taxonomy" id="159749"/>
    <lineage>
        <taxon>Eukaryota</taxon>
        <taxon>Sar</taxon>
        <taxon>Stramenopiles</taxon>
        <taxon>Ochrophyta</taxon>
        <taxon>Bacillariophyta</taxon>
        <taxon>Coscinodiscophyceae</taxon>
        <taxon>Thalassiosirophycidae</taxon>
        <taxon>Thalassiosirales</taxon>
        <taxon>Thalassiosiraceae</taxon>
        <taxon>Thalassiosira</taxon>
    </lineage>
</organism>
<dbReference type="PROSITE" id="PS50086">
    <property type="entry name" value="TBC_RABGAP"/>
    <property type="match status" value="1"/>
</dbReference>
<feature type="compositionally biased region" description="Basic and acidic residues" evidence="1">
    <location>
        <begin position="1010"/>
        <end position="1024"/>
    </location>
</feature>
<dbReference type="GO" id="GO:0031267">
    <property type="term" value="F:small GTPase binding"/>
    <property type="evidence" value="ECO:0007669"/>
    <property type="project" value="TreeGrafter"/>
</dbReference>
<evidence type="ECO:0000259" key="2">
    <source>
        <dbReference type="PROSITE" id="PS50086"/>
    </source>
</evidence>
<accession>K0TEX3</accession>
<evidence type="ECO:0000256" key="1">
    <source>
        <dbReference type="SAM" id="MobiDB-lite"/>
    </source>
</evidence>